<reference evidence="8" key="2">
    <citation type="submission" date="2020-10" db="EMBL/GenBank/DDBJ databases">
        <authorList>
            <person name="Cooper E.A."/>
            <person name="Brenton Z.W."/>
            <person name="Flinn B.S."/>
            <person name="Jenkins J."/>
            <person name="Shu S."/>
            <person name="Flowers D."/>
            <person name="Luo F."/>
            <person name="Wang Y."/>
            <person name="Xia P."/>
            <person name="Barry K."/>
            <person name="Daum C."/>
            <person name="Lipzen A."/>
            <person name="Yoshinaga Y."/>
            <person name="Schmutz J."/>
            <person name="Saski C."/>
            <person name="Vermerris W."/>
            <person name="Kresovich S."/>
        </authorList>
    </citation>
    <scope>NUCLEOTIDE SEQUENCE</scope>
</reference>
<dbReference type="Gene3D" id="2.40.50.140">
    <property type="entry name" value="Nucleic acid-binding proteins"/>
    <property type="match status" value="2"/>
</dbReference>
<reference evidence="8" key="1">
    <citation type="journal article" date="2019" name="BMC Genomics">
        <title>A new reference genome for Sorghum bicolor reveals high levels of sequence similarity between sweet and grain genotypes: implications for the genetics of sugar metabolism.</title>
        <authorList>
            <person name="Cooper E.A."/>
            <person name="Brenton Z.W."/>
            <person name="Flinn B.S."/>
            <person name="Jenkins J."/>
            <person name="Shu S."/>
            <person name="Flowers D."/>
            <person name="Luo F."/>
            <person name="Wang Y."/>
            <person name="Xia P."/>
            <person name="Barry K."/>
            <person name="Daum C."/>
            <person name="Lipzen A."/>
            <person name="Yoshinaga Y."/>
            <person name="Schmutz J."/>
            <person name="Saski C."/>
            <person name="Vermerris W."/>
            <person name="Kresovich S."/>
        </authorList>
    </citation>
    <scope>NUCLEOTIDE SEQUENCE</scope>
</reference>
<dbReference type="KEGG" id="sbi:8068667"/>
<evidence type="ECO:0000256" key="3">
    <source>
        <dbReference type="ARBA" id="ARBA00022771"/>
    </source>
</evidence>
<dbReference type="Pfam" id="PF04057">
    <property type="entry name" value="Rep-A_N"/>
    <property type="match status" value="1"/>
</dbReference>
<accession>A0A921Q7F9</accession>
<keyword evidence="5" id="KW-0238">DNA-binding</keyword>
<dbReference type="GO" id="GO:0006260">
    <property type="term" value="P:DNA replication"/>
    <property type="evidence" value="ECO:0007669"/>
    <property type="project" value="InterPro"/>
</dbReference>
<dbReference type="Proteomes" id="UP000807115">
    <property type="component" value="Chromosome 9"/>
</dbReference>
<dbReference type="AlphaFoldDB" id="A0A921Q7F9"/>
<dbReference type="InterPro" id="IPR047192">
    <property type="entry name" value="Euk_RPA1_DBD_C"/>
</dbReference>
<dbReference type="GO" id="GO:0008270">
    <property type="term" value="F:zinc ion binding"/>
    <property type="evidence" value="ECO:0007669"/>
    <property type="project" value="UniProtKB-KW"/>
</dbReference>
<dbReference type="InterPro" id="IPR007199">
    <property type="entry name" value="Rep_factor-A_N"/>
</dbReference>
<comment type="similarity">
    <text evidence="1">Belongs to the replication factor A protein 1 family.</text>
</comment>
<comment type="caution">
    <text evidence="8">The sequence shown here is derived from an EMBL/GenBank/DDBJ whole genome shotgun (WGS) entry which is preliminary data.</text>
</comment>
<dbReference type="EMBL" id="CM027688">
    <property type="protein sequence ID" value="KAG0516543.1"/>
    <property type="molecule type" value="Genomic_DNA"/>
</dbReference>
<dbReference type="Gramene" id="EES17567">
    <property type="protein sequence ID" value="EES17567"/>
    <property type="gene ID" value="SORBI_3009G012200"/>
</dbReference>
<evidence type="ECO:0000313" key="9">
    <source>
        <dbReference type="Proteomes" id="UP000807115"/>
    </source>
</evidence>
<organism evidence="8 9">
    <name type="scientific">Sorghum bicolor</name>
    <name type="common">Sorghum</name>
    <name type="synonym">Sorghum vulgare</name>
    <dbReference type="NCBI Taxonomy" id="4558"/>
    <lineage>
        <taxon>Eukaryota</taxon>
        <taxon>Viridiplantae</taxon>
        <taxon>Streptophyta</taxon>
        <taxon>Embryophyta</taxon>
        <taxon>Tracheophyta</taxon>
        <taxon>Spermatophyta</taxon>
        <taxon>Magnoliopsida</taxon>
        <taxon>Liliopsida</taxon>
        <taxon>Poales</taxon>
        <taxon>Poaceae</taxon>
        <taxon>PACMAD clade</taxon>
        <taxon>Panicoideae</taxon>
        <taxon>Andropogonodae</taxon>
        <taxon>Andropogoneae</taxon>
        <taxon>Sorghinae</taxon>
        <taxon>Sorghum</taxon>
    </lineage>
</organism>
<feature type="domain" description="Replication factor A C-terminal" evidence="7">
    <location>
        <begin position="177"/>
        <end position="327"/>
    </location>
</feature>
<evidence type="ECO:0000259" key="7">
    <source>
        <dbReference type="Pfam" id="PF08646"/>
    </source>
</evidence>
<dbReference type="SUPFAM" id="SSF50249">
    <property type="entry name" value="Nucleic acid-binding proteins"/>
    <property type="match status" value="2"/>
</dbReference>
<dbReference type="CDD" id="cd04477">
    <property type="entry name" value="RPA1N"/>
    <property type="match status" value="1"/>
</dbReference>
<dbReference type="CDD" id="cd04476">
    <property type="entry name" value="RPA1_DBD_C"/>
    <property type="match status" value="1"/>
</dbReference>
<proteinExistence type="inferred from homology"/>
<evidence type="ECO:0000259" key="6">
    <source>
        <dbReference type="Pfam" id="PF04057"/>
    </source>
</evidence>
<dbReference type="GO" id="GO:0003677">
    <property type="term" value="F:DNA binding"/>
    <property type="evidence" value="ECO:0007669"/>
    <property type="project" value="UniProtKB-KW"/>
</dbReference>
<evidence type="ECO:0000313" key="8">
    <source>
        <dbReference type="EMBL" id="KAG0516543.1"/>
    </source>
</evidence>
<dbReference type="Pfam" id="PF08646">
    <property type="entry name" value="Rep_fac-A_C"/>
    <property type="match status" value="1"/>
</dbReference>
<keyword evidence="4" id="KW-0862">Zinc</keyword>
<dbReference type="OrthoDB" id="682525at2759"/>
<dbReference type="FunFam" id="2.40.50.140:FF:000117">
    <property type="entry name" value="Replication protein A subunit"/>
    <property type="match status" value="1"/>
</dbReference>
<feature type="domain" description="Replication factor-A protein 1 N-terminal" evidence="6">
    <location>
        <begin position="22"/>
        <end position="120"/>
    </location>
</feature>
<evidence type="ECO:0000256" key="1">
    <source>
        <dbReference type="ARBA" id="ARBA00005690"/>
    </source>
</evidence>
<gene>
    <name evidence="8" type="ORF">BDA96_09G012200</name>
</gene>
<name>A0A921Q7F9_SORBI</name>
<sequence length="388" mass="42784">MRKRNRPSPAQILRMMAAAAQLTSGAVAAIAEHADGMGALEPVLQVVDVQAVVGSTSSARFRLVLSDGVYTLQSMLGTADDAPVRDGSIRKGSIIRLREFTCSTIQSRRVIVVLQHDILQREHDIIGNSKPFEMKNVPKEQCPGTTSVNQGMLAEIPWKTVAEIRNSLGYLVKPELFTVKAILSVMNSESLCYAACPLVVNGYQCNGAITSNGYEWWNCDECSMTFAACDYRYKIFVQLADSTGEIYATTSQAVGEEIFGQTARELYLVKYEKQDHAQYNKIVMGVQNCEYLLEVKLNLEAFSDESETLPMFIIVKVESLNPSAENRPLVRRTSVGMRTGFSDLETGFSDSEARLRQGVRNFSTGNAINAAGVRVPYLLSEETKSNSL</sequence>
<dbReference type="InterPro" id="IPR012340">
    <property type="entry name" value="NA-bd_OB-fold"/>
</dbReference>
<evidence type="ECO:0000256" key="5">
    <source>
        <dbReference type="ARBA" id="ARBA00023125"/>
    </source>
</evidence>
<evidence type="ECO:0000256" key="2">
    <source>
        <dbReference type="ARBA" id="ARBA00022723"/>
    </source>
</evidence>
<dbReference type="GO" id="GO:0005634">
    <property type="term" value="C:nucleus"/>
    <property type="evidence" value="ECO:0007669"/>
    <property type="project" value="InterPro"/>
</dbReference>
<protein>
    <recommendedName>
        <fullName evidence="10">Replication factor A C-terminal domain-containing protein</fullName>
    </recommendedName>
</protein>
<keyword evidence="3" id="KW-0863">Zinc-finger</keyword>
<dbReference type="InterPro" id="IPR013955">
    <property type="entry name" value="Rep_factor-A_C"/>
</dbReference>
<evidence type="ECO:0000256" key="4">
    <source>
        <dbReference type="ARBA" id="ARBA00022833"/>
    </source>
</evidence>
<keyword evidence="2" id="KW-0479">Metal-binding</keyword>
<evidence type="ECO:0008006" key="10">
    <source>
        <dbReference type="Google" id="ProtNLM"/>
    </source>
</evidence>
<dbReference type="OMA" id="YATTSQE"/>